<evidence type="ECO:0000256" key="5">
    <source>
        <dbReference type="ARBA" id="ARBA00022776"/>
    </source>
</evidence>
<protein>
    <recommendedName>
        <fullName evidence="9">CDC20/Fizzy WD40 domain-containing protein</fullName>
    </recommendedName>
</protein>
<dbReference type="InterPro" id="IPR001680">
    <property type="entry name" value="WD40_rpt"/>
</dbReference>
<feature type="region of interest" description="Disordered" evidence="8">
    <location>
        <begin position="1"/>
        <end position="28"/>
    </location>
</feature>
<dbReference type="PANTHER" id="PTHR19918:SF8">
    <property type="entry name" value="FI02843P"/>
    <property type="match status" value="1"/>
</dbReference>
<gene>
    <name evidence="10" type="ORF">SteCoe_20239</name>
</gene>
<dbReference type="GO" id="GO:1905786">
    <property type="term" value="P:positive regulation of anaphase-promoting complex-dependent catabolic process"/>
    <property type="evidence" value="ECO:0007669"/>
    <property type="project" value="TreeGrafter"/>
</dbReference>
<dbReference type="Proteomes" id="UP000187209">
    <property type="component" value="Unassembled WGS sequence"/>
</dbReference>
<dbReference type="GO" id="GO:1990757">
    <property type="term" value="F:ubiquitin ligase activator activity"/>
    <property type="evidence" value="ECO:0007669"/>
    <property type="project" value="TreeGrafter"/>
</dbReference>
<dbReference type="PROSITE" id="PS50082">
    <property type="entry name" value="WD_REPEATS_2"/>
    <property type="match status" value="2"/>
</dbReference>
<evidence type="ECO:0000256" key="6">
    <source>
        <dbReference type="ARBA" id="ARBA00023306"/>
    </source>
</evidence>
<evidence type="ECO:0000313" key="10">
    <source>
        <dbReference type="EMBL" id="OMJ79676.1"/>
    </source>
</evidence>
<evidence type="ECO:0000256" key="8">
    <source>
        <dbReference type="SAM" id="MobiDB-lite"/>
    </source>
</evidence>
<dbReference type="CDD" id="cd00200">
    <property type="entry name" value="WD40"/>
    <property type="match status" value="1"/>
</dbReference>
<evidence type="ECO:0000256" key="1">
    <source>
        <dbReference type="ARBA" id="ARBA00006445"/>
    </source>
</evidence>
<comment type="similarity">
    <text evidence="1">Belongs to the WD repeat CDC20/Fizzy family.</text>
</comment>
<dbReference type="InterPro" id="IPR036322">
    <property type="entry name" value="WD40_repeat_dom_sf"/>
</dbReference>
<feature type="repeat" description="WD" evidence="7">
    <location>
        <begin position="228"/>
        <end position="269"/>
    </location>
</feature>
<keyword evidence="11" id="KW-1185">Reference proteome</keyword>
<evidence type="ECO:0000256" key="3">
    <source>
        <dbReference type="ARBA" id="ARBA00022618"/>
    </source>
</evidence>
<dbReference type="SUPFAM" id="SSF50978">
    <property type="entry name" value="WD40 repeat-like"/>
    <property type="match status" value="1"/>
</dbReference>
<proteinExistence type="inferred from homology"/>
<dbReference type="OrthoDB" id="282605at2759"/>
<dbReference type="InterPro" id="IPR019775">
    <property type="entry name" value="WD40_repeat_CS"/>
</dbReference>
<evidence type="ECO:0000256" key="4">
    <source>
        <dbReference type="ARBA" id="ARBA00022737"/>
    </source>
</evidence>
<dbReference type="GO" id="GO:0010997">
    <property type="term" value="F:anaphase-promoting complex binding"/>
    <property type="evidence" value="ECO:0007669"/>
    <property type="project" value="InterPro"/>
</dbReference>
<dbReference type="Gene3D" id="2.130.10.10">
    <property type="entry name" value="YVTN repeat-like/Quinoprotein amine dehydrogenase"/>
    <property type="match status" value="1"/>
</dbReference>
<evidence type="ECO:0000259" key="9">
    <source>
        <dbReference type="Pfam" id="PF24807"/>
    </source>
</evidence>
<evidence type="ECO:0000313" key="11">
    <source>
        <dbReference type="Proteomes" id="UP000187209"/>
    </source>
</evidence>
<feature type="compositionally biased region" description="Polar residues" evidence="8">
    <location>
        <begin position="9"/>
        <end position="19"/>
    </location>
</feature>
<feature type="repeat" description="WD" evidence="7">
    <location>
        <begin position="358"/>
        <end position="399"/>
    </location>
</feature>
<dbReference type="SMART" id="SM00320">
    <property type="entry name" value="WD40"/>
    <property type="match status" value="6"/>
</dbReference>
<dbReference type="EMBL" id="MPUH01000459">
    <property type="protein sequence ID" value="OMJ79676.1"/>
    <property type="molecule type" value="Genomic_DNA"/>
</dbReference>
<name>A0A1R2BSF3_9CILI</name>
<dbReference type="InterPro" id="IPR015943">
    <property type="entry name" value="WD40/YVTN_repeat-like_dom_sf"/>
</dbReference>
<feature type="domain" description="CDC20/Fizzy WD40" evidence="9">
    <location>
        <begin position="102"/>
        <end position="389"/>
    </location>
</feature>
<dbReference type="Pfam" id="PF24807">
    <property type="entry name" value="WD40_CDC20-Fz"/>
    <property type="match status" value="1"/>
</dbReference>
<dbReference type="GO" id="GO:0031145">
    <property type="term" value="P:anaphase-promoting complex-dependent catabolic process"/>
    <property type="evidence" value="ECO:0007669"/>
    <property type="project" value="TreeGrafter"/>
</dbReference>
<dbReference type="AlphaFoldDB" id="A0A1R2BSF3"/>
<dbReference type="GO" id="GO:0051301">
    <property type="term" value="P:cell division"/>
    <property type="evidence" value="ECO:0007669"/>
    <property type="project" value="UniProtKB-KW"/>
</dbReference>
<keyword evidence="3" id="KW-0132">Cell division</keyword>
<accession>A0A1R2BSF3</accession>
<evidence type="ECO:0000256" key="2">
    <source>
        <dbReference type="ARBA" id="ARBA00022574"/>
    </source>
</evidence>
<sequence>MRKHEKTPGYSTPKQTIGRSSSNHSLSNHHDRYLHSRKLDCVPGFDLGTPSCSEATEACPLYQAIKNPQPAFINSDCGLFPFHPFSQPSLFRDLPTQPDRILDAPDIVDDFYLNLISWSDTNILAVSLRSKLYLWNGNNGTVSELLDYSSGHITSVSWMRGGKCIAVGDSNHCLKLFDTEKLSEIRNILVHNDRVSSLAWNGYVLSSGSRDSYILNHDLRIQNYFIKYSSHNQEVCGLQWSPDFSSLASGGNDNKLCIWELSNPNPIHQLTEHKAAVKALAWCPWKNNLLASGGGSSDRQIKLWDSIGGNCISSVDSGSQVCALEWNKNDKELLSAHGYSQNQLILWRYGDMGKISEFYGHTGRVLGMCQSPDGTNVVTAGADETLRFWSIFKSSLAKTGKKNPPSPGLGCR</sequence>
<keyword evidence="2 7" id="KW-0853">WD repeat</keyword>
<dbReference type="PROSITE" id="PS00678">
    <property type="entry name" value="WD_REPEATS_1"/>
    <property type="match status" value="1"/>
</dbReference>
<dbReference type="GO" id="GO:0005680">
    <property type="term" value="C:anaphase-promoting complex"/>
    <property type="evidence" value="ECO:0007669"/>
    <property type="project" value="TreeGrafter"/>
</dbReference>
<comment type="caution">
    <text evidence="10">The sequence shown here is derived from an EMBL/GenBank/DDBJ whole genome shotgun (WGS) entry which is preliminary data.</text>
</comment>
<evidence type="ECO:0000256" key="7">
    <source>
        <dbReference type="PROSITE-ProRule" id="PRU00221"/>
    </source>
</evidence>
<dbReference type="InterPro" id="IPR056150">
    <property type="entry name" value="WD40_CDC20-Fz"/>
</dbReference>
<dbReference type="PROSITE" id="PS50294">
    <property type="entry name" value="WD_REPEATS_REGION"/>
    <property type="match status" value="2"/>
</dbReference>
<reference evidence="10 11" key="1">
    <citation type="submission" date="2016-11" db="EMBL/GenBank/DDBJ databases">
        <title>The macronuclear genome of Stentor coeruleus: a giant cell with tiny introns.</title>
        <authorList>
            <person name="Slabodnick M."/>
            <person name="Ruby J.G."/>
            <person name="Reiff S.B."/>
            <person name="Swart E.C."/>
            <person name="Gosai S."/>
            <person name="Prabakaran S."/>
            <person name="Witkowska E."/>
            <person name="Larue G.E."/>
            <person name="Fisher S."/>
            <person name="Freeman R.M."/>
            <person name="Gunawardena J."/>
            <person name="Chu W."/>
            <person name="Stover N.A."/>
            <person name="Gregory B.D."/>
            <person name="Nowacki M."/>
            <person name="Derisi J."/>
            <person name="Roy S.W."/>
            <person name="Marshall W.F."/>
            <person name="Sood P."/>
        </authorList>
    </citation>
    <scope>NUCLEOTIDE SEQUENCE [LARGE SCALE GENOMIC DNA]</scope>
    <source>
        <strain evidence="10">WM001</strain>
    </source>
</reference>
<organism evidence="10 11">
    <name type="scientific">Stentor coeruleus</name>
    <dbReference type="NCBI Taxonomy" id="5963"/>
    <lineage>
        <taxon>Eukaryota</taxon>
        <taxon>Sar</taxon>
        <taxon>Alveolata</taxon>
        <taxon>Ciliophora</taxon>
        <taxon>Postciliodesmatophora</taxon>
        <taxon>Heterotrichea</taxon>
        <taxon>Heterotrichida</taxon>
        <taxon>Stentoridae</taxon>
        <taxon>Stentor</taxon>
    </lineage>
</organism>
<keyword evidence="6" id="KW-0131">Cell cycle</keyword>
<keyword evidence="5" id="KW-0498">Mitosis</keyword>
<dbReference type="InterPro" id="IPR033010">
    <property type="entry name" value="Cdc20/Fizzy"/>
</dbReference>
<keyword evidence="4" id="KW-0677">Repeat</keyword>
<dbReference type="PANTHER" id="PTHR19918">
    <property type="entry name" value="CELL DIVISION CYCLE 20 CDC20 FIZZY -RELATED"/>
    <property type="match status" value="1"/>
</dbReference>